<evidence type="ECO:0000313" key="1">
    <source>
        <dbReference type="EMBL" id="OQW98332.1"/>
    </source>
</evidence>
<gene>
    <name evidence="1" type="ORF">BWK73_52650</name>
</gene>
<sequence length="124" mass="13941">MSTQITALKQKNREEPELTRIPSVANIMDKKLSYGHDNGGIIKKLLLKGKNPPLKKNYHLTLKGDDIGRLERLQEKIGSGTQADVFSAGLSLLELIVKEHEMGSVFYIKRGVNNIEQYDLFESS</sequence>
<protein>
    <submittedName>
        <fullName evidence="1">Uncharacterized protein</fullName>
    </submittedName>
</protein>
<name>A0A1Y1Q7K1_9GAMM</name>
<reference evidence="1 2" key="1">
    <citation type="submission" date="2017-01" db="EMBL/GenBank/DDBJ databases">
        <title>Novel large sulfur bacteria in the metagenomes of groundwater-fed chemosynthetic microbial mats in the Lake Huron basin.</title>
        <authorList>
            <person name="Sharrar A.M."/>
            <person name="Flood B.E."/>
            <person name="Bailey J.V."/>
            <person name="Jones D.S."/>
            <person name="Biddanda B."/>
            <person name="Ruberg S.A."/>
            <person name="Marcus D.N."/>
            <person name="Dick G.J."/>
        </authorList>
    </citation>
    <scope>NUCLEOTIDE SEQUENCE [LARGE SCALE GENOMIC DNA]</scope>
    <source>
        <strain evidence="1">A8</strain>
    </source>
</reference>
<comment type="caution">
    <text evidence="1">The sequence shown here is derived from an EMBL/GenBank/DDBJ whole genome shotgun (WGS) entry which is preliminary data.</text>
</comment>
<accession>A0A1Y1Q7K1</accession>
<proteinExistence type="predicted"/>
<dbReference type="AlphaFoldDB" id="A0A1Y1Q7K1"/>
<organism evidence="1 2">
    <name type="scientific">Thiothrix lacustris</name>
    <dbReference type="NCBI Taxonomy" id="525917"/>
    <lineage>
        <taxon>Bacteria</taxon>
        <taxon>Pseudomonadati</taxon>
        <taxon>Pseudomonadota</taxon>
        <taxon>Gammaproteobacteria</taxon>
        <taxon>Thiotrichales</taxon>
        <taxon>Thiotrichaceae</taxon>
        <taxon>Thiothrix</taxon>
    </lineage>
</organism>
<dbReference type="Proteomes" id="UP000192491">
    <property type="component" value="Unassembled WGS sequence"/>
</dbReference>
<dbReference type="EMBL" id="MTEJ01000757">
    <property type="protein sequence ID" value="OQW98332.1"/>
    <property type="molecule type" value="Genomic_DNA"/>
</dbReference>
<evidence type="ECO:0000313" key="2">
    <source>
        <dbReference type="Proteomes" id="UP000192491"/>
    </source>
</evidence>